<evidence type="ECO:0000313" key="1">
    <source>
        <dbReference type="EMBL" id="TWI06818.1"/>
    </source>
</evidence>
<dbReference type="SUPFAM" id="SSF89095">
    <property type="entry name" value="GatB/YqeY motif"/>
    <property type="match status" value="1"/>
</dbReference>
<dbReference type="Gene3D" id="1.10.10.410">
    <property type="match status" value="1"/>
</dbReference>
<keyword evidence="2" id="KW-1185">Reference proteome</keyword>
<dbReference type="Proteomes" id="UP000316471">
    <property type="component" value="Unassembled WGS sequence"/>
</dbReference>
<dbReference type="Gene3D" id="1.10.1510.10">
    <property type="entry name" value="Uncharacterised protein YqeY/AIM41 PF09424, N-terminal domain"/>
    <property type="match status" value="1"/>
</dbReference>
<dbReference type="InterPro" id="IPR019004">
    <property type="entry name" value="YqeY/Aim41"/>
</dbReference>
<organism evidence="1 2">
    <name type="scientific">Aerolutibacter ruishenii</name>
    <dbReference type="NCBI Taxonomy" id="686800"/>
    <lineage>
        <taxon>Bacteria</taxon>
        <taxon>Pseudomonadati</taxon>
        <taxon>Pseudomonadota</taxon>
        <taxon>Gammaproteobacteria</taxon>
        <taxon>Lysobacterales</taxon>
        <taxon>Lysobacteraceae</taxon>
        <taxon>Aerolutibacter</taxon>
    </lineage>
</organism>
<dbReference type="AlphaFoldDB" id="A0A562LGQ9"/>
<name>A0A562LGQ9_9GAMM</name>
<accession>A0A562LGQ9</accession>
<reference evidence="1 2" key="1">
    <citation type="journal article" date="2015" name="Stand. Genomic Sci.">
        <title>Genomic Encyclopedia of Bacterial and Archaeal Type Strains, Phase III: the genomes of soil and plant-associated and newly described type strains.</title>
        <authorList>
            <person name="Whitman W.B."/>
            <person name="Woyke T."/>
            <person name="Klenk H.P."/>
            <person name="Zhou Y."/>
            <person name="Lilburn T.G."/>
            <person name="Beck B.J."/>
            <person name="De Vos P."/>
            <person name="Vandamme P."/>
            <person name="Eisen J.A."/>
            <person name="Garrity G."/>
            <person name="Hugenholtz P."/>
            <person name="Kyrpides N.C."/>
        </authorList>
    </citation>
    <scope>NUCLEOTIDE SEQUENCE [LARGE SCALE GENOMIC DNA]</scope>
    <source>
        <strain evidence="1 2">CGMCC 1.10136</strain>
    </source>
</reference>
<protein>
    <recommendedName>
        <fullName evidence="3">Glutamyl-tRNA amidotransferase</fullName>
    </recommendedName>
</protein>
<dbReference type="Pfam" id="PF09424">
    <property type="entry name" value="YqeY"/>
    <property type="match status" value="1"/>
</dbReference>
<dbReference type="InterPro" id="IPR042184">
    <property type="entry name" value="YqeY/Aim41_N"/>
</dbReference>
<dbReference type="InterPro" id="IPR003789">
    <property type="entry name" value="Asn/Gln_tRNA_amidoTrase-B-like"/>
</dbReference>
<evidence type="ECO:0000313" key="2">
    <source>
        <dbReference type="Proteomes" id="UP000316471"/>
    </source>
</evidence>
<evidence type="ECO:0008006" key="3">
    <source>
        <dbReference type="Google" id="ProtNLM"/>
    </source>
</evidence>
<sequence>MSLKLRLTDDMKAAMKGGDKDTLGVIRLINAAIKQREVDERIELDDAAVIAVLEKMVKQRKDSVSQFEGAGREDLAAIERAELVIIDRYLPAKMGEAEIAAAVDAAIAETGATSAADMGKLMGVLKPRLAGQADMGLVSKLVKQKLG</sequence>
<dbReference type="PANTHER" id="PTHR28055:SF1">
    <property type="entry name" value="ALTERED INHERITANCE OF MITOCHONDRIA PROTEIN 41, MITOCHONDRIAL"/>
    <property type="match status" value="1"/>
</dbReference>
<dbReference type="EMBL" id="VLKP01000014">
    <property type="protein sequence ID" value="TWI06818.1"/>
    <property type="molecule type" value="Genomic_DNA"/>
</dbReference>
<dbReference type="RefSeq" id="WP_144816713.1">
    <property type="nucleotide sequence ID" value="NZ_VLKP01000014.1"/>
</dbReference>
<gene>
    <name evidence="1" type="ORF">IP93_02810</name>
</gene>
<dbReference type="GO" id="GO:0016884">
    <property type="term" value="F:carbon-nitrogen ligase activity, with glutamine as amido-N-donor"/>
    <property type="evidence" value="ECO:0007669"/>
    <property type="project" value="InterPro"/>
</dbReference>
<dbReference type="OrthoDB" id="9788127at2"/>
<dbReference type="InterPro" id="IPR023168">
    <property type="entry name" value="GatB_Yqey_C_2"/>
</dbReference>
<dbReference type="PANTHER" id="PTHR28055">
    <property type="entry name" value="ALTERED INHERITANCE OF MITOCHONDRIA PROTEIN 41, MITOCHONDRIAL"/>
    <property type="match status" value="1"/>
</dbReference>
<proteinExistence type="predicted"/>
<comment type="caution">
    <text evidence="1">The sequence shown here is derived from an EMBL/GenBank/DDBJ whole genome shotgun (WGS) entry which is preliminary data.</text>
</comment>